<feature type="non-terminal residue" evidence="3">
    <location>
        <position position="1"/>
    </location>
</feature>
<dbReference type="InterPro" id="IPR001254">
    <property type="entry name" value="Trypsin_dom"/>
</dbReference>
<dbReference type="GO" id="GO:0004252">
    <property type="term" value="F:serine-type endopeptidase activity"/>
    <property type="evidence" value="ECO:0007669"/>
    <property type="project" value="InterPro"/>
</dbReference>
<accession>A0A7L3W4L6</accession>
<dbReference type="AlphaFoldDB" id="A0A7L3W4L6"/>
<dbReference type="GO" id="GO:0006508">
    <property type="term" value="P:proteolysis"/>
    <property type="evidence" value="ECO:0007669"/>
    <property type="project" value="InterPro"/>
</dbReference>
<dbReference type="PROSITE" id="PS50240">
    <property type="entry name" value="TRYPSIN_DOM"/>
    <property type="match status" value="1"/>
</dbReference>
<keyword evidence="1" id="KW-1015">Disulfide bond</keyword>
<dbReference type="Proteomes" id="UP000518911">
    <property type="component" value="Unassembled WGS sequence"/>
</dbReference>
<dbReference type="Gene3D" id="2.40.10.10">
    <property type="entry name" value="Trypsin-like serine proteases"/>
    <property type="match status" value="2"/>
</dbReference>
<dbReference type="InterPro" id="IPR043504">
    <property type="entry name" value="Peptidase_S1_PA_chymotrypsin"/>
</dbReference>
<organism evidence="3 4">
    <name type="scientific">Atlantisia rogersi</name>
    <name type="common">Inaccessible Island rail</name>
    <dbReference type="NCBI Taxonomy" id="2478892"/>
    <lineage>
        <taxon>Eukaryota</taxon>
        <taxon>Metazoa</taxon>
        <taxon>Chordata</taxon>
        <taxon>Craniata</taxon>
        <taxon>Vertebrata</taxon>
        <taxon>Euteleostomi</taxon>
        <taxon>Archelosauria</taxon>
        <taxon>Archosauria</taxon>
        <taxon>Dinosauria</taxon>
        <taxon>Saurischia</taxon>
        <taxon>Theropoda</taxon>
        <taxon>Coelurosauria</taxon>
        <taxon>Aves</taxon>
        <taxon>Neognathae</taxon>
        <taxon>Neoaves</taxon>
        <taxon>Gruiformes</taxon>
        <taxon>Rallidae</taxon>
        <taxon>Atlantisia</taxon>
    </lineage>
</organism>
<name>A0A7L3W4L6_9GRUI</name>
<reference evidence="3 4" key="1">
    <citation type="submission" date="2019-09" db="EMBL/GenBank/DDBJ databases">
        <title>Bird 10,000 Genomes (B10K) Project - Family phase.</title>
        <authorList>
            <person name="Zhang G."/>
        </authorList>
    </citation>
    <scope>NUCLEOTIDE SEQUENCE [LARGE SCALE GENOMIC DNA]</scope>
    <source>
        <strain evidence="3">OUT-0055</strain>
        <tissue evidence="3">Blood</tissue>
    </source>
</reference>
<dbReference type="OrthoDB" id="9071084at2759"/>
<protein>
    <submittedName>
        <fullName evidence="3">ACRO protein</fullName>
    </submittedName>
</protein>
<comment type="caution">
    <text evidence="3">The sequence shown here is derived from an EMBL/GenBank/DDBJ whole genome shotgun (WGS) entry which is preliminary data.</text>
</comment>
<evidence type="ECO:0000313" key="3">
    <source>
        <dbReference type="EMBL" id="NXV71544.1"/>
    </source>
</evidence>
<dbReference type="EMBL" id="VZUJ01030744">
    <property type="protein sequence ID" value="NXV71544.1"/>
    <property type="molecule type" value="Genomic_DNA"/>
</dbReference>
<keyword evidence="4" id="KW-1185">Reference proteome</keyword>
<proteinExistence type="predicted"/>
<evidence type="ECO:0000313" key="4">
    <source>
        <dbReference type="Proteomes" id="UP000518911"/>
    </source>
</evidence>
<gene>
    <name evidence="3" type="primary">Acr_2</name>
    <name evidence="3" type="ORF">ATLROG_R13095</name>
</gene>
<sequence>AQVRSIVQVIVHEHYSNITQKNDIALMQLDRPVQCNDYIQLACVPDASLRVSELTNCYISGWGDTAARSAGSTDRLQEAKVQLIDIQQCNSSGWYRGAIHSHNLCAGYAQGGIDACQ</sequence>
<dbReference type="PANTHER" id="PTHR24252">
    <property type="entry name" value="ACROSIN-RELATED"/>
    <property type="match status" value="1"/>
</dbReference>
<dbReference type="Pfam" id="PF00089">
    <property type="entry name" value="Trypsin"/>
    <property type="match status" value="1"/>
</dbReference>
<feature type="non-terminal residue" evidence="3">
    <location>
        <position position="117"/>
    </location>
</feature>
<feature type="domain" description="Peptidase S1" evidence="2">
    <location>
        <begin position="1"/>
        <end position="117"/>
    </location>
</feature>
<dbReference type="PANTHER" id="PTHR24252:SF8">
    <property type="entry name" value="ACROSIN"/>
    <property type="match status" value="1"/>
</dbReference>
<evidence type="ECO:0000256" key="1">
    <source>
        <dbReference type="ARBA" id="ARBA00023157"/>
    </source>
</evidence>
<dbReference type="SMART" id="SM00020">
    <property type="entry name" value="Tryp_SPc"/>
    <property type="match status" value="1"/>
</dbReference>
<dbReference type="GO" id="GO:0007340">
    <property type="term" value="P:acrosome reaction"/>
    <property type="evidence" value="ECO:0007669"/>
    <property type="project" value="TreeGrafter"/>
</dbReference>
<dbReference type="InterPro" id="IPR009003">
    <property type="entry name" value="Peptidase_S1_PA"/>
</dbReference>
<dbReference type="SUPFAM" id="SSF50494">
    <property type="entry name" value="Trypsin-like serine proteases"/>
    <property type="match status" value="1"/>
</dbReference>
<evidence type="ECO:0000259" key="2">
    <source>
        <dbReference type="PROSITE" id="PS50240"/>
    </source>
</evidence>
<dbReference type="CDD" id="cd00190">
    <property type="entry name" value="Tryp_SPc"/>
    <property type="match status" value="1"/>
</dbReference>